<name>A0A835TXU5_9PASS</name>
<feature type="chain" id="PRO_5032290190" evidence="3">
    <location>
        <begin position="27"/>
        <end position="337"/>
    </location>
</feature>
<organism evidence="4">
    <name type="scientific">Lamprotornis superbus</name>
    <dbReference type="NCBI Taxonomy" id="245042"/>
    <lineage>
        <taxon>Eukaryota</taxon>
        <taxon>Metazoa</taxon>
        <taxon>Chordata</taxon>
        <taxon>Craniata</taxon>
        <taxon>Vertebrata</taxon>
        <taxon>Euteleostomi</taxon>
        <taxon>Archelosauria</taxon>
        <taxon>Archosauria</taxon>
        <taxon>Dinosauria</taxon>
        <taxon>Saurischia</taxon>
        <taxon>Theropoda</taxon>
        <taxon>Coelurosauria</taxon>
        <taxon>Aves</taxon>
        <taxon>Neognathae</taxon>
        <taxon>Neoaves</taxon>
        <taxon>Telluraves</taxon>
        <taxon>Australaves</taxon>
        <taxon>Passeriformes</taxon>
        <taxon>Sturnidae</taxon>
        <taxon>Lamprotornis</taxon>
    </lineage>
</organism>
<reference evidence="4" key="1">
    <citation type="submission" date="2020-10" db="EMBL/GenBank/DDBJ databases">
        <title>Feather gene expression reveals the developmental basis of iridescence in African starlings.</title>
        <authorList>
            <person name="Rubenstein D.R."/>
        </authorList>
    </citation>
    <scope>NUCLEOTIDE SEQUENCE</scope>
    <source>
        <strain evidence="4">SS15</strain>
        <tissue evidence="4">Liver</tissue>
    </source>
</reference>
<keyword evidence="6" id="KW-1185">Reference proteome</keyword>
<proteinExistence type="predicted"/>
<feature type="transmembrane region" description="Helical" evidence="2">
    <location>
        <begin position="101"/>
        <end position="121"/>
    </location>
</feature>
<dbReference type="Proteomes" id="UP000618051">
    <property type="component" value="Unassembled WGS sequence"/>
</dbReference>
<reference evidence="5 6" key="2">
    <citation type="journal article" date="2021" name="J. Hered.">
        <title>Feather Gene Expression Elucidates the Developmental Basis of Plumage Iridescence in African Starlings.</title>
        <authorList>
            <person name="Rubenstein D.R."/>
            <person name="Corvelo A."/>
            <person name="MacManes M.D."/>
            <person name="Maia R."/>
            <person name="Narzisi G."/>
            <person name="Rousaki A."/>
            <person name="Vandenabeele P."/>
            <person name="Shawkey M.D."/>
            <person name="Solomon J."/>
        </authorList>
    </citation>
    <scope>NUCLEOTIDE SEQUENCE [LARGE SCALE GENOMIC DNA]</scope>
    <source>
        <strain evidence="5">SS15</strain>
    </source>
</reference>
<accession>A0A835TXU5</accession>
<evidence type="ECO:0000256" key="1">
    <source>
        <dbReference type="SAM" id="MobiDB-lite"/>
    </source>
</evidence>
<feature type="signal peptide" evidence="3">
    <location>
        <begin position="1"/>
        <end position="26"/>
    </location>
</feature>
<keyword evidence="2" id="KW-0472">Membrane</keyword>
<feature type="region of interest" description="Disordered" evidence="1">
    <location>
        <begin position="240"/>
        <end position="271"/>
    </location>
</feature>
<feature type="compositionally biased region" description="Low complexity" evidence="1">
    <location>
        <begin position="243"/>
        <end position="258"/>
    </location>
</feature>
<feature type="transmembrane region" description="Helical" evidence="2">
    <location>
        <begin position="62"/>
        <end position="81"/>
    </location>
</feature>
<keyword evidence="2" id="KW-1133">Transmembrane helix</keyword>
<sequence>MDLGKACLAGARSLFTLLAALWDSLAGSVLSVRELLAPFLAHVAGRATAVAIRLWPHCQLTFKLLCSVTVVFISVYFLGLLSLCMMGRQYLSMLLDIHWDLLSTLILGVTNVLAYLSSALYMPLWLPYQLALILLPFATQIFTSIFFVGVYILKSLLYIAFPIVIYSVIYYNREVLWVLKRRVLSSFHHRQRDVRQLYQGAMLTLHRAGNSRPWHRLVDWVLQVTSRSQAGRMMNQGRDQLDAGQVPQPPAGAGQHPQTAREEPGTSWWKAPRKQQLNATAGNAEGMPDNLSVLLKEQEERKKCVICQDQTKTGELSSGKGAWSSDAAAPRPGSVPA</sequence>
<evidence type="ECO:0000256" key="3">
    <source>
        <dbReference type="SAM" id="SignalP"/>
    </source>
</evidence>
<keyword evidence="2" id="KW-0812">Transmembrane</keyword>
<feature type="region of interest" description="Disordered" evidence="1">
    <location>
        <begin position="307"/>
        <end position="337"/>
    </location>
</feature>
<dbReference type="AlphaFoldDB" id="A0A835TXU5"/>
<evidence type="ECO:0000313" key="4">
    <source>
        <dbReference type="EMBL" id="KAG0120304.1"/>
    </source>
</evidence>
<feature type="transmembrane region" description="Helical" evidence="2">
    <location>
        <begin position="128"/>
        <end position="149"/>
    </location>
</feature>
<keyword evidence="3" id="KW-0732">Signal</keyword>
<dbReference type="EMBL" id="JADDUC010000064">
    <property type="protein sequence ID" value="KAG0120304.1"/>
    <property type="molecule type" value="Genomic_DNA"/>
</dbReference>
<reference evidence="5" key="3">
    <citation type="submission" date="2022-01" db="EMBL/GenBank/DDBJ databases">
        <authorList>
            <person name="Rubenstein D.R."/>
        </authorList>
    </citation>
    <scope>NUCLEOTIDE SEQUENCE</scope>
    <source>
        <strain evidence="5">SS15</strain>
        <tissue evidence="5">Liver</tissue>
    </source>
</reference>
<protein>
    <submittedName>
        <fullName evidence="4">Uncharacterized protein</fullName>
    </submittedName>
</protein>
<dbReference type="EMBL" id="JADDUC020000029">
    <property type="protein sequence ID" value="KAI1230749.1"/>
    <property type="molecule type" value="Genomic_DNA"/>
</dbReference>
<evidence type="ECO:0000313" key="6">
    <source>
        <dbReference type="Proteomes" id="UP000618051"/>
    </source>
</evidence>
<evidence type="ECO:0000313" key="5">
    <source>
        <dbReference type="EMBL" id="KAI1230749.1"/>
    </source>
</evidence>
<dbReference type="OrthoDB" id="1711136at2759"/>
<gene>
    <name evidence="5" type="ORF">IHE44_0008628</name>
    <name evidence="4" type="ORF">IHE44_012679</name>
</gene>
<evidence type="ECO:0000256" key="2">
    <source>
        <dbReference type="SAM" id="Phobius"/>
    </source>
</evidence>
<feature type="transmembrane region" description="Helical" evidence="2">
    <location>
        <begin position="155"/>
        <end position="172"/>
    </location>
</feature>
<comment type="caution">
    <text evidence="4">The sequence shown here is derived from an EMBL/GenBank/DDBJ whole genome shotgun (WGS) entry which is preliminary data.</text>
</comment>